<evidence type="ECO:0000313" key="2">
    <source>
        <dbReference type="Proteomes" id="UP001431783"/>
    </source>
</evidence>
<dbReference type="Proteomes" id="UP001431783">
    <property type="component" value="Unassembled WGS sequence"/>
</dbReference>
<proteinExistence type="predicted"/>
<keyword evidence="2" id="KW-1185">Reference proteome</keyword>
<dbReference type="AlphaFoldDB" id="A0AAW1TTN9"/>
<dbReference type="EMBL" id="JARQZJ010000006">
    <property type="protein sequence ID" value="KAK9871457.1"/>
    <property type="molecule type" value="Genomic_DNA"/>
</dbReference>
<sequence>MPKKARRIGPIARQNELLQKACAYLDFSSKNNETEIPTIAKAWGEKLLQLHPLQRALAERAINDVLFEASQGTLHRHSVKINEGFSYESSTVASPVDNVPQIPSPQQQGFRSTQNDRLKYNAHRFPKVSDPSAETDAEEIEQTSCHHALEALKYIGHWTTAKSERGYNEAFRKNG</sequence>
<reference evidence="1 2" key="1">
    <citation type="submission" date="2023-03" db="EMBL/GenBank/DDBJ databases">
        <title>Genome insight into feeding habits of ladybird beetles.</title>
        <authorList>
            <person name="Li H.-S."/>
            <person name="Huang Y.-H."/>
            <person name="Pang H."/>
        </authorList>
    </citation>
    <scope>NUCLEOTIDE SEQUENCE [LARGE SCALE GENOMIC DNA]</scope>
    <source>
        <strain evidence="1">SYSU_2023b</strain>
        <tissue evidence="1">Whole body</tissue>
    </source>
</reference>
<organism evidence="1 2">
    <name type="scientific">Henosepilachna vigintioctopunctata</name>
    <dbReference type="NCBI Taxonomy" id="420089"/>
    <lineage>
        <taxon>Eukaryota</taxon>
        <taxon>Metazoa</taxon>
        <taxon>Ecdysozoa</taxon>
        <taxon>Arthropoda</taxon>
        <taxon>Hexapoda</taxon>
        <taxon>Insecta</taxon>
        <taxon>Pterygota</taxon>
        <taxon>Neoptera</taxon>
        <taxon>Endopterygota</taxon>
        <taxon>Coleoptera</taxon>
        <taxon>Polyphaga</taxon>
        <taxon>Cucujiformia</taxon>
        <taxon>Coccinelloidea</taxon>
        <taxon>Coccinellidae</taxon>
        <taxon>Epilachninae</taxon>
        <taxon>Epilachnini</taxon>
        <taxon>Henosepilachna</taxon>
    </lineage>
</organism>
<evidence type="ECO:0000313" key="1">
    <source>
        <dbReference type="EMBL" id="KAK9871457.1"/>
    </source>
</evidence>
<name>A0AAW1TTN9_9CUCU</name>
<comment type="caution">
    <text evidence="1">The sequence shown here is derived from an EMBL/GenBank/DDBJ whole genome shotgun (WGS) entry which is preliminary data.</text>
</comment>
<gene>
    <name evidence="1" type="ORF">WA026_012831</name>
</gene>
<feature type="non-terminal residue" evidence="1">
    <location>
        <position position="175"/>
    </location>
</feature>
<protein>
    <submittedName>
        <fullName evidence="1">Uncharacterized protein</fullName>
    </submittedName>
</protein>
<accession>A0AAW1TTN9</accession>